<evidence type="ECO:0000313" key="2">
    <source>
        <dbReference type="Proteomes" id="UP000654345"/>
    </source>
</evidence>
<accession>A0ABQ3UT07</accession>
<organism evidence="1 2">
    <name type="scientific">Ktedonobacter robiniae</name>
    <dbReference type="NCBI Taxonomy" id="2778365"/>
    <lineage>
        <taxon>Bacteria</taxon>
        <taxon>Bacillati</taxon>
        <taxon>Chloroflexota</taxon>
        <taxon>Ktedonobacteria</taxon>
        <taxon>Ktedonobacterales</taxon>
        <taxon>Ktedonobacteraceae</taxon>
        <taxon>Ktedonobacter</taxon>
    </lineage>
</organism>
<reference evidence="1 2" key="1">
    <citation type="journal article" date="2021" name="Int. J. Syst. Evol. Microbiol.">
        <title>Reticulibacter mediterranei gen. nov., sp. nov., within the new family Reticulibacteraceae fam. nov., and Ktedonospora formicarum gen. nov., sp. nov., Ktedonobacter robiniae sp. nov., Dictyobacter formicarum sp. nov. and Dictyobacter arantiisoli sp. nov., belonging to the class Ktedonobacteria.</title>
        <authorList>
            <person name="Yabe S."/>
            <person name="Zheng Y."/>
            <person name="Wang C.M."/>
            <person name="Sakai Y."/>
            <person name="Abe K."/>
            <person name="Yokota A."/>
            <person name="Donadio S."/>
            <person name="Cavaletti L."/>
            <person name="Monciardini P."/>
        </authorList>
    </citation>
    <scope>NUCLEOTIDE SEQUENCE [LARGE SCALE GENOMIC DNA]</scope>
    <source>
        <strain evidence="1 2">SOSP1-30</strain>
    </source>
</reference>
<dbReference type="Proteomes" id="UP000654345">
    <property type="component" value="Unassembled WGS sequence"/>
</dbReference>
<dbReference type="EMBL" id="BNJG01000001">
    <property type="protein sequence ID" value="GHO55512.1"/>
    <property type="molecule type" value="Genomic_DNA"/>
</dbReference>
<keyword evidence="2" id="KW-1185">Reference proteome</keyword>
<name>A0ABQ3UT07_9CHLR</name>
<comment type="caution">
    <text evidence="1">The sequence shown here is derived from an EMBL/GenBank/DDBJ whole genome shotgun (WGS) entry which is preliminary data.</text>
</comment>
<sequence>MLLLAYLDDGEQWPEGMDKELIKYYRRTYINPKGGKHALYLAWRQEWEQSHGITYLPNRRAGT</sequence>
<proteinExistence type="predicted"/>
<gene>
    <name evidence="1" type="ORF">KSB_39870</name>
</gene>
<protein>
    <submittedName>
        <fullName evidence="1">Uncharacterized protein</fullName>
    </submittedName>
</protein>
<evidence type="ECO:0000313" key="1">
    <source>
        <dbReference type="EMBL" id="GHO55512.1"/>
    </source>
</evidence>